<accession>A0A2H3KZ88</accession>
<dbReference type="GO" id="GO:0005524">
    <property type="term" value="F:ATP binding"/>
    <property type="evidence" value="ECO:0007669"/>
    <property type="project" value="InterPro"/>
</dbReference>
<keyword evidence="2" id="KW-0597">Phosphoprotein</keyword>
<keyword evidence="3" id="KW-0808">Transferase</keyword>
<dbReference type="EMBL" id="LYXE01000075">
    <property type="protein sequence ID" value="PDV99339.1"/>
    <property type="molecule type" value="Genomic_DNA"/>
</dbReference>
<evidence type="ECO:0000256" key="6">
    <source>
        <dbReference type="ARBA" id="ARBA00022801"/>
    </source>
</evidence>
<dbReference type="GO" id="GO:0004674">
    <property type="term" value="F:protein serine/threonine kinase activity"/>
    <property type="evidence" value="ECO:0007669"/>
    <property type="project" value="UniProtKB-EC"/>
</dbReference>
<dbReference type="GO" id="GO:0016787">
    <property type="term" value="F:hydrolase activity"/>
    <property type="evidence" value="ECO:0007669"/>
    <property type="project" value="UniProtKB-KW"/>
</dbReference>
<organism evidence="8 9">
    <name type="scientific">Candidatus Chloroploca asiatica</name>
    <dbReference type="NCBI Taxonomy" id="1506545"/>
    <lineage>
        <taxon>Bacteria</taxon>
        <taxon>Bacillati</taxon>
        <taxon>Chloroflexota</taxon>
        <taxon>Chloroflexia</taxon>
        <taxon>Chloroflexales</taxon>
        <taxon>Chloroflexineae</taxon>
        <taxon>Oscillochloridaceae</taxon>
        <taxon>Candidatus Chloroploca</taxon>
    </lineage>
</organism>
<evidence type="ECO:0000256" key="1">
    <source>
        <dbReference type="ARBA" id="ARBA00012513"/>
    </source>
</evidence>
<evidence type="ECO:0000313" key="9">
    <source>
        <dbReference type="Proteomes" id="UP000220922"/>
    </source>
</evidence>
<comment type="caution">
    <text evidence="8">The sequence shown here is derived from an EMBL/GenBank/DDBJ whole genome shotgun (WGS) entry which is preliminary data.</text>
</comment>
<dbReference type="PROSITE" id="PS51146">
    <property type="entry name" value="KAIC"/>
    <property type="match status" value="2"/>
</dbReference>
<dbReference type="PIRSF" id="PIRSF039117">
    <property type="entry name" value="KaiC"/>
    <property type="match status" value="1"/>
</dbReference>
<evidence type="ECO:0000259" key="7">
    <source>
        <dbReference type="PROSITE" id="PS51146"/>
    </source>
</evidence>
<dbReference type="NCBIfam" id="TIGR02655">
    <property type="entry name" value="circ_KaiC"/>
    <property type="match status" value="1"/>
</dbReference>
<feature type="domain" description="KaiC" evidence="7">
    <location>
        <begin position="252"/>
        <end position="484"/>
    </location>
</feature>
<dbReference type="AlphaFoldDB" id="A0A2H3KZ88"/>
<keyword evidence="6" id="KW-0378">Hydrolase</keyword>
<evidence type="ECO:0000256" key="4">
    <source>
        <dbReference type="ARBA" id="ARBA00022737"/>
    </source>
</evidence>
<keyword evidence="4" id="KW-0677">Repeat</keyword>
<keyword evidence="5" id="KW-0418">Kinase</keyword>
<dbReference type="PANTHER" id="PTHR42926">
    <property type="match status" value="1"/>
</dbReference>
<evidence type="ECO:0000256" key="5">
    <source>
        <dbReference type="ARBA" id="ARBA00022777"/>
    </source>
</evidence>
<gene>
    <name evidence="8" type="ORF">A9Q02_12620</name>
</gene>
<dbReference type="PANTHER" id="PTHR42926:SF1">
    <property type="entry name" value="CIRCADIAN CLOCK OSCILLATOR PROTEIN KAIC 1"/>
    <property type="match status" value="1"/>
</dbReference>
<dbReference type="EC" id="2.7.11.1" evidence="1"/>
<reference evidence="8 9" key="1">
    <citation type="submission" date="2016-05" db="EMBL/GenBank/DDBJ databases">
        <authorList>
            <person name="Lavstsen T."/>
            <person name="Jespersen J.S."/>
        </authorList>
    </citation>
    <scope>NUCLEOTIDE SEQUENCE [LARGE SCALE GENOMIC DNA]</scope>
    <source>
        <strain evidence="8 9">B7-9</strain>
    </source>
</reference>
<evidence type="ECO:0000256" key="2">
    <source>
        <dbReference type="ARBA" id="ARBA00022553"/>
    </source>
</evidence>
<dbReference type="InterPro" id="IPR010624">
    <property type="entry name" value="KaiC_dom"/>
</dbReference>
<dbReference type="InterPro" id="IPR014774">
    <property type="entry name" value="KaiC-like_dom"/>
</dbReference>
<evidence type="ECO:0000256" key="3">
    <source>
        <dbReference type="ARBA" id="ARBA00022679"/>
    </source>
</evidence>
<dbReference type="GO" id="GO:0003677">
    <property type="term" value="F:DNA binding"/>
    <property type="evidence" value="ECO:0007669"/>
    <property type="project" value="InterPro"/>
</dbReference>
<name>A0A2H3KZ88_9CHLR</name>
<dbReference type="InterPro" id="IPR030665">
    <property type="entry name" value="KaiC"/>
</dbReference>
<dbReference type="Gene3D" id="3.40.50.300">
    <property type="entry name" value="P-loop containing nucleotide triphosphate hydrolases"/>
    <property type="match status" value="2"/>
</dbReference>
<dbReference type="InterPro" id="IPR051347">
    <property type="entry name" value="Circadian_clock_KaiC-rel"/>
</dbReference>
<dbReference type="CDD" id="cd19484">
    <property type="entry name" value="KaiC_C"/>
    <property type="match status" value="1"/>
</dbReference>
<sequence length="511" mass="56126">MATDVSVIERLPTGIPGFDHIANGGLPRGRTTLVSGTAGSAKTVFASQFLAAGVQLGEAGVFVTFEESPAALRRNMLGFGWNIAEWEEQGRWAFVDASPQADDELMIMGAYDLSALLARIEHAVRRVGATRVSMDSLGAIFNRLADTRVVRNELFRIVTSLKSMGLTAVITAERTHEYGDIGRYGVEEFVTDDVVILRNLLEEEKRRRTVEILKFRGTSHQKGGFPFTVIPGQGIVVIPLSAIELKQRSSNVRISSGSPELDRMCGGGFFRDSIILVSGATGTGKTLMSTTFMASGALRGERSLLFAFEESRDQLARNAIGWGVDFEQMEQDGLLRVVCNYPEVTGLEDQLISIQDEILRFRPQRVAIDSLSALERVSTIKGFREFVIGLTSFIKHQEMAGLYTSTTPTLLGGTSITEAHISTITDSIILLRYVELFGEMRRGLTVLKMRGSAHDKDIREFSIDGTGMHIGRPFRNISGILSGQFTHVAPSEIERLSALFRDEDNPLLPEG</sequence>
<dbReference type="InterPro" id="IPR047221">
    <property type="entry name" value="KaiC_N"/>
</dbReference>
<protein>
    <recommendedName>
        <fullName evidence="1">non-specific serine/threonine protein kinase</fullName>
        <ecNumber evidence="1">2.7.11.1</ecNumber>
    </recommendedName>
</protein>
<dbReference type="Pfam" id="PF06745">
    <property type="entry name" value="ATPase"/>
    <property type="match status" value="2"/>
</dbReference>
<evidence type="ECO:0000313" key="8">
    <source>
        <dbReference type="EMBL" id="PDV99339.1"/>
    </source>
</evidence>
<dbReference type="GO" id="GO:0000287">
    <property type="term" value="F:magnesium ion binding"/>
    <property type="evidence" value="ECO:0007669"/>
    <property type="project" value="InterPro"/>
</dbReference>
<proteinExistence type="predicted"/>
<dbReference type="GO" id="GO:0042752">
    <property type="term" value="P:regulation of circadian rhythm"/>
    <property type="evidence" value="ECO:0007669"/>
    <property type="project" value="InterPro"/>
</dbReference>
<dbReference type="InterPro" id="IPR027417">
    <property type="entry name" value="P-loop_NTPase"/>
</dbReference>
<dbReference type="CDD" id="cd19485">
    <property type="entry name" value="KaiC-N"/>
    <property type="match status" value="1"/>
</dbReference>
<dbReference type="RefSeq" id="WP_172450804.1">
    <property type="nucleotide sequence ID" value="NZ_LYXE01000075.1"/>
</dbReference>
<dbReference type="SUPFAM" id="SSF52540">
    <property type="entry name" value="P-loop containing nucleoside triphosphate hydrolases"/>
    <property type="match status" value="2"/>
</dbReference>
<keyword evidence="9" id="KW-1185">Reference proteome</keyword>
<dbReference type="Proteomes" id="UP000220922">
    <property type="component" value="Unassembled WGS sequence"/>
</dbReference>
<feature type="domain" description="KaiC" evidence="7">
    <location>
        <begin position="9"/>
        <end position="251"/>
    </location>
</feature>
<dbReference type="GO" id="GO:0006355">
    <property type="term" value="P:regulation of DNA-templated transcription"/>
    <property type="evidence" value="ECO:0007669"/>
    <property type="project" value="InterPro"/>
</dbReference>
<dbReference type="InterPro" id="IPR047222">
    <property type="entry name" value="KaiC_C"/>
</dbReference>
<dbReference type="InterPro" id="IPR013503">
    <property type="entry name" value="Circadian_KaiC_bact"/>
</dbReference>
<dbReference type="NCBIfam" id="NF006799">
    <property type="entry name" value="PRK09302.1"/>
    <property type="match status" value="1"/>
</dbReference>